<evidence type="ECO:0000313" key="2">
    <source>
        <dbReference type="Proteomes" id="UP000749559"/>
    </source>
</evidence>
<dbReference type="Gene3D" id="3.40.50.300">
    <property type="entry name" value="P-loop containing nucleotide triphosphate hydrolases"/>
    <property type="match status" value="1"/>
</dbReference>
<comment type="caution">
    <text evidence="1">The sequence shown here is derived from an EMBL/GenBank/DDBJ whole genome shotgun (WGS) entry which is preliminary data.</text>
</comment>
<dbReference type="Proteomes" id="UP000749559">
    <property type="component" value="Unassembled WGS sequence"/>
</dbReference>
<gene>
    <name evidence="1" type="ORF">OFUS_LOCUS14864</name>
</gene>
<dbReference type="InterPro" id="IPR052736">
    <property type="entry name" value="Stf3_sulfotransferase"/>
</dbReference>
<dbReference type="EMBL" id="CAIIXF020000007">
    <property type="protein sequence ID" value="CAH1789520.1"/>
    <property type="molecule type" value="Genomic_DNA"/>
</dbReference>
<evidence type="ECO:0000313" key="1">
    <source>
        <dbReference type="EMBL" id="CAH1789520.1"/>
    </source>
</evidence>
<protein>
    <submittedName>
        <fullName evidence="1">Uncharacterized protein</fullName>
    </submittedName>
</protein>
<dbReference type="InterPro" id="IPR027417">
    <property type="entry name" value="P-loop_NTPase"/>
</dbReference>
<sequence length="391" mass="45824">MAKYIEVQKIKKSIRKIREIFGDDCDFVKSFDLLVDSYSEDSKISEQGGQISNTAFNRRIDTLHKILATVQEIPEVLQVPIKCPLFITGNMRTGSTFLHHLLSLDSAFLSPPVWQFENPSPFPVDFKEERMKDFQPIADLWNSRPGFTAVHPAFTPLSIEECFWIFFRTGVWRDANTSMLNSDSYIDWYENMTQQEELRIIRHYKKELQIIAFKQGNDDMSYIRKDSYHLRFLPTLLEVFPDARIVHLVRDAAANLASICSISYIVATLIYDEKDIDRVKIGKLAMRYSKFGMRKFLEYRKIYDAQLKPGERSVFYDVKYESLLADPVETMSKIYSHFEMDLIDETKEKVGVYLDDCSKNWKATYPHSLENFGITQNDVDEMYHDYMKYFG</sequence>
<reference evidence="1" key="1">
    <citation type="submission" date="2022-03" db="EMBL/GenBank/DDBJ databases">
        <authorList>
            <person name="Martin C."/>
        </authorList>
    </citation>
    <scope>NUCLEOTIDE SEQUENCE</scope>
</reference>
<dbReference type="PANTHER" id="PTHR36451">
    <property type="entry name" value="PAPS-DEPENDENT SULFOTRANSFERASE STF3"/>
    <property type="match status" value="1"/>
</dbReference>
<dbReference type="OrthoDB" id="188344at2759"/>
<organism evidence="1 2">
    <name type="scientific">Owenia fusiformis</name>
    <name type="common">Polychaete worm</name>
    <dbReference type="NCBI Taxonomy" id="6347"/>
    <lineage>
        <taxon>Eukaryota</taxon>
        <taxon>Metazoa</taxon>
        <taxon>Spiralia</taxon>
        <taxon>Lophotrochozoa</taxon>
        <taxon>Annelida</taxon>
        <taxon>Polychaeta</taxon>
        <taxon>Sedentaria</taxon>
        <taxon>Canalipalpata</taxon>
        <taxon>Sabellida</taxon>
        <taxon>Oweniida</taxon>
        <taxon>Oweniidae</taxon>
        <taxon>Owenia</taxon>
    </lineage>
</organism>
<dbReference type="Pfam" id="PF13469">
    <property type="entry name" value="Sulfotransfer_3"/>
    <property type="match status" value="1"/>
</dbReference>
<dbReference type="SUPFAM" id="SSF52540">
    <property type="entry name" value="P-loop containing nucleoside triphosphate hydrolases"/>
    <property type="match status" value="1"/>
</dbReference>
<accession>A0A8J1TVF0</accession>
<proteinExistence type="predicted"/>
<dbReference type="PANTHER" id="PTHR36451:SF1">
    <property type="entry name" value="OMEGA-HYDROXY-BETA-DIHYDROMENAQUINONE-9 SULFOTRANSFERASE STF3"/>
    <property type="match status" value="1"/>
</dbReference>
<dbReference type="AlphaFoldDB" id="A0A8J1TVF0"/>
<keyword evidence="2" id="KW-1185">Reference proteome</keyword>
<name>A0A8J1TVF0_OWEFU</name>